<feature type="domain" description="Type II secretion system protein GspF" evidence="7">
    <location>
        <begin position="150"/>
        <end position="275"/>
    </location>
</feature>
<feature type="transmembrane region" description="Helical" evidence="6">
    <location>
        <begin position="111"/>
        <end position="131"/>
    </location>
</feature>
<reference evidence="8 9" key="1">
    <citation type="submission" date="2019-01" db="EMBL/GenBank/DDBJ databases">
        <authorList>
            <person name="Li J."/>
        </authorList>
    </citation>
    <scope>NUCLEOTIDE SEQUENCE [LARGE SCALE GENOMIC DNA]</scope>
    <source>
        <strain evidence="8 9">CGMCC 4.7180</strain>
    </source>
</reference>
<dbReference type="Proteomes" id="UP000292881">
    <property type="component" value="Unassembled WGS sequence"/>
</dbReference>
<dbReference type="PANTHER" id="PTHR35007:SF1">
    <property type="entry name" value="PILUS ASSEMBLY PROTEIN"/>
    <property type="match status" value="1"/>
</dbReference>
<evidence type="ECO:0000256" key="5">
    <source>
        <dbReference type="ARBA" id="ARBA00023136"/>
    </source>
</evidence>
<name>A0A4Q2JSQ0_9MICO</name>
<sequence>MSPLTLILGVSITLLALLVLVLFVFFPAPPRISKSRRVAPGEEIDTALSRIAGRTVSAVESATRGTDDSMRRYRLEQAGIRMEPAGFTVLTISAAVVLAMLGFVIGWGTFWSIPLALVFGALAFIGSRIVVAVRTSRRRAKFEYQLDDTLQLLSGGLRAGHSLLRAIDSVSREADAPTSEELARVVNETRLGRDLGDALGVTAERMQSDDFSWVAQAIAINREAGGNLSEVLDQVAHTIRERNQIRRQVRALSAEGRLSGIILVVLPVAVFLFLLWVQPAYFVPMFTSLIGWIALFIAFLLLVGGTIWMFFTVRVKF</sequence>
<dbReference type="InterPro" id="IPR018076">
    <property type="entry name" value="T2SS_GspF_dom"/>
</dbReference>
<keyword evidence="9" id="KW-1185">Reference proteome</keyword>
<dbReference type="RefSeq" id="WP_129233403.1">
    <property type="nucleotide sequence ID" value="NZ_SDPL01000024.1"/>
</dbReference>
<dbReference type="EMBL" id="SDPL01000024">
    <property type="protein sequence ID" value="RXZ50254.1"/>
    <property type="molecule type" value="Genomic_DNA"/>
</dbReference>
<keyword evidence="4 6" id="KW-1133">Transmembrane helix</keyword>
<protein>
    <submittedName>
        <fullName evidence="8">Type II secretion system protein F</fullName>
    </submittedName>
</protein>
<evidence type="ECO:0000256" key="1">
    <source>
        <dbReference type="ARBA" id="ARBA00004651"/>
    </source>
</evidence>
<dbReference type="AlphaFoldDB" id="A0A4Q2JSQ0"/>
<keyword evidence="3 6" id="KW-0812">Transmembrane</keyword>
<evidence type="ECO:0000313" key="9">
    <source>
        <dbReference type="Proteomes" id="UP000292881"/>
    </source>
</evidence>
<comment type="caution">
    <text evidence="8">The sequence shown here is derived from an EMBL/GenBank/DDBJ whole genome shotgun (WGS) entry which is preliminary data.</text>
</comment>
<gene>
    <name evidence="8" type="ORF">ESO86_02950</name>
</gene>
<feature type="transmembrane region" description="Helical" evidence="6">
    <location>
        <begin position="6"/>
        <end position="28"/>
    </location>
</feature>
<keyword evidence="2" id="KW-1003">Cell membrane</keyword>
<evidence type="ECO:0000259" key="7">
    <source>
        <dbReference type="Pfam" id="PF00482"/>
    </source>
</evidence>
<evidence type="ECO:0000256" key="6">
    <source>
        <dbReference type="SAM" id="Phobius"/>
    </source>
</evidence>
<organism evidence="8 9">
    <name type="scientific">Agromyces binzhouensis</name>
    <dbReference type="NCBI Taxonomy" id="1817495"/>
    <lineage>
        <taxon>Bacteria</taxon>
        <taxon>Bacillati</taxon>
        <taxon>Actinomycetota</taxon>
        <taxon>Actinomycetes</taxon>
        <taxon>Micrococcales</taxon>
        <taxon>Microbacteriaceae</taxon>
        <taxon>Agromyces</taxon>
    </lineage>
</organism>
<proteinExistence type="predicted"/>
<feature type="transmembrane region" description="Helical" evidence="6">
    <location>
        <begin position="256"/>
        <end position="277"/>
    </location>
</feature>
<evidence type="ECO:0000313" key="8">
    <source>
        <dbReference type="EMBL" id="RXZ50254.1"/>
    </source>
</evidence>
<feature type="transmembrane region" description="Helical" evidence="6">
    <location>
        <begin position="289"/>
        <end position="311"/>
    </location>
</feature>
<dbReference type="OrthoDB" id="597333at2"/>
<evidence type="ECO:0000256" key="3">
    <source>
        <dbReference type="ARBA" id="ARBA00022692"/>
    </source>
</evidence>
<dbReference type="PANTHER" id="PTHR35007">
    <property type="entry name" value="INTEGRAL MEMBRANE PROTEIN-RELATED"/>
    <property type="match status" value="1"/>
</dbReference>
<evidence type="ECO:0000256" key="4">
    <source>
        <dbReference type="ARBA" id="ARBA00022989"/>
    </source>
</evidence>
<feature type="transmembrane region" description="Helical" evidence="6">
    <location>
        <begin position="84"/>
        <end position="105"/>
    </location>
</feature>
<evidence type="ECO:0000256" key="2">
    <source>
        <dbReference type="ARBA" id="ARBA00022475"/>
    </source>
</evidence>
<accession>A0A4Q2JSQ0</accession>
<dbReference type="Pfam" id="PF00482">
    <property type="entry name" value="T2SSF"/>
    <property type="match status" value="1"/>
</dbReference>
<dbReference type="Gene3D" id="1.20.81.30">
    <property type="entry name" value="Type II secretion system (T2SS), domain F"/>
    <property type="match status" value="1"/>
</dbReference>
<dbReference type="GO" id="GO:0005886">
    <property type="term" value="C:plasma membrane"/>
    <property type="evidence" value="ECO:0007669"/>
    <property type="project" value="UniProtKB-SubCell"/>
</dbReference>
<comment type="subcellular location">
    <subcellularLocation>
        <location evidence="1">Cell membrane</location>
        <topology evidence="1">Multi-pass membrane protein</topology>
    </subcellularLocation>
</comment>
<dbReference type="InterPro" id="IPR042094">
    <property type="entry name" value="T2SS_GspF_sf"/>
</dbReference>
<keyword evidence="5 6" id="KW-0472">Membrane</keyword>